<gene>
    <name evidence="2" type="ORF">GCM10023144_25430</name>
</gene>
<dbReference type="EMBL" id="BAABFO010000011">
    <property type="protein sequence ID" value="GAA4333800.1"/>
    <property type="molecule type" value="Genomic_DNA"/>
</dbReference>
<dbReference type="RefSeq" id="WP_345249972.1">
    <property type="nucleotide sequence ID" value="NZ_BAABFO010000011.1"/>
</dbReference>
<proteinExistence type="predicted"/>
<protein>
    <submittedName>
        <fullName evidence="2">AAA family ATPase</fullName>
    </submittedName>
</protein>
<sequence>MTCPVLTFFNNKGGVGKTSLIYHLAWMLSNKQLNVLVCDLDPQANLTAAFLDEDDLAQLWDTDMPGGDAGEGQTIFQCIRPLTEVGDLLPPKLRRIRRGLSLLPGDLSLSGFEDQLSTEWVQSMGTAPYRPFRVLTAFWQVCQLGAKRMEADIILIDVGPNLGAINRSALIASDYLIVPLAADLFSLQGLKNLGPTLYRWRTEWNKRLENWAAPSFELPAGRMQPLGYVVHQHSVRLSRPVRAYDRWINRIPEEFRHSVLREASPPAGLSPATDPLCIATLKHYRSLIPLSQEARKPVFELSVADGAIGSHHAAVKEAYRDFERMADEIISRVPELDVL</sequence>
<dbReference type="PANTHER" id="PTHR13696">
    <property type="entry name" value="P-LOOP CONTAINING NUCLEOSIDE TRIPHOSPHATE HYDROLASE"/>
    <property type="match status" value="1"/>
</dbReference>
<organism evidence="2 3">
    <name type="scientific">Pigmentiphaga soli</name>
    <dbReference type="NCBI Taxonomy" id="1007095"/>
    <lineage>
        <taxon>Bacteria</taxon>
        <taxon>Pseudomonadati</taxon>
        <taxon>Pseudomonadota</taxon>
        <taxon>Betaproteobacteria</taxon>
        <taxon>Burkholderiales</taxon>
        <taxon>Alcaligenaceae</taxon>
        <taxon>Pigmentiphaga</taxon>
    </lineage>
</organism>
<keyword evidence="3" id="KW-1185">Reference proteome</keyword>
<dbReference type="CDD" id="cd02042">
    <property type="entry name" value="ParAB_family"/>
    <property type="match status" value="1"/>
</dbReference>
<dbReference type="Proteomes" id="UP001501671">
    <property type="component" value="Unassembled WGS sequence"/>
</dbReference>
<dbReference type="SUPFAM" id="SSF52540">
    <property type="entry name" value="P-loop containing nucleoside triphosphate hydrolases"/>
    <property type="match status" value="1"/>
</dbReference>
<evidence type="ECO:0000313" key="3">
    <source>
        <dbReference type="Proteomes" id="UP001501671"/>
    </source>
</evidence>
<dbReference type="InterPro" id="IPR027417">
    <property type="entry name" value="P-loop_NTPase"/>
</dbReference>
<dbReference type="PANTHER" id="PTHR13696:SF99">
    <property type="entry name" value="COBYRINIC ACID AC-DIAMIDE SYNTHASE"/>
    <property type="match status" value="1"/>
</dbReference>
<reference evidence="3" key="1">
    <citation type="journal article" date="2019" name="Int. J. Syst. Evol. Microbiol.">
        <title>The Global Catalogue of Microorganisms (GCM) 10K type strain sequencing project: providing services to taxonomists for standard genome sequencing and annotation.</title>
        <authorList>
            <consortium name="The Broad Institute Genomics Platform"/>
            <consortium name="The Broad Institute Genome Sequencing Center for Infectious Disease"/>
            <person name="Wu L."/>
            <person name="Ma J."/>
        </authorList>
    </citation>
    <scope>NUCLEOTIDE SEQUENCE [LARGE SCALE GENOMIC DNA]</scope>
    <source>
        <strain evidence="3">JCM 17666</strain>
    </source>
</reference>
<dbReference type="Pfam" id="PF13614">
    <property type="entry name" value="AAA_31"/>
    <property type="match status" value="1"/>
</dbReference>
<evidence type="ECO:0000313" key="2">
    <source>
        <dbReference type="EMBL" id="GAA4333800.1"/>
    </source>
</evidence>
<dbReference type="InterPro" id="IPR050678">
    <property type="entry name" value="DNA_Partitioning_ATPase"/>
</dbReference>
<name>A0ABP8H3B3_9BURK</name>
<evidence type="ECO:0000259" key="1">
    <source>
        <dbReference type="Pfam" id="PF13614"/>
    </source>
</evidence>
<accession>A0ABP8H3B3</accession>
<comment type="caution">
    <text evidence="2">The sequence shown here is derived from an EMBL/GenBank/DDBJ whole genome shotgun (WGS) entry which is preliminary data.</text>
</comment>
<dbReference type="Gene3D" id="3.40.50.300">
    <property type="entry name" value="P-loop containing nucleotide triphosphate hydrolases"/>
    <property type="match status" value="1"/>
</dbReference>
<dbReference type="InterPro" id="IPR025669">
    <property type="entry name" value="AAA_dom"/>
</dbReference>
<feature type="domain" description="AAA" evidence="1">
    <location>
        <begin position="5"/>
        <end position="209"/>
    </location>
</feature>